<dbReference type="EMBL" id="QUTD01000725">
    <property type="protein sequence ID" value="RHY79032.1"/>
    <property type="molecule type" value="Genomic_DNA"/>
</dbReference>
<evidence type="ECO:0000313" key="11">
    <source>
        <dbReference type="Proteomes" id="UP000265716"/>
    </source>
</evidence>
<dbReference type="Proteomes" id="UP000286510">
    <property type="component" value="Unassembled WGS sequence"/>
</dbReference>
<evidence type="ECO:0000313" key="4">
    <source>
        <dbReference type="EMBL" id="RHY42794.1"/>
    </source>
</evidence>
<feature type="coiled-coil region" evidence="1">
    <location>
        <begin position="152"/>
        <end position="186"/>
    </location>
</feature>
<dbReference type="Proteomes" id="UP000265716">
    <property type="component" value="Unassembled WGS sequence"/>
</dbReference>
<evidence type="ECO:0000313" key="5">
    <source>
        <dbReference type="EMBL" id="RHY56513.1"/>
    </source>
</evidence>
<evidence type="ECO:0000313" key="10">
    <source>
        <dbReference type="Proteomes" id="UP000265427"/>
    </source>
</evidence>
<dbReference type="Proteomes" id="UP000266196">
    <property type="component" value="Unassembled WGS sequence"/>
</dbReference>
<evidence type="ECO:0000256" key="1">
    <source>
        <dbReference type="SAM" id="Coils"/>
    </source>
</evidence>
<dbReference type="Proteomes" id="UP000283543">
    <property type="component" value="Unassembled WGS sequence"/>
</dbReference>
<dbReference type="EMBL" id="QUTB01005275">
    <property type="protein sequence ID" value="RHY56513.1"/>
    <property type="molecule type" value="Genomic_DNA"/>
</dbReference>
<protein>
    <submittedName>
        <fullName evidence="8">Uncharacterized protein</fullName>
    </submittedName>
</protein>
<evidence type="ECO:0000313" key="13">
    <source>
        <dbReference type="Proteomes" id="UP000266239"/>
    </source>
</evidence>
<dbReference type="Proteomes" id="UP000266643">
    <property type="component" value="Unassembled WGS sequence"/>
</dbReference>
<evidence type="ECO:0000313" key="2">
    <source>
        <dbReference type="EMBL" id="RHY04028.1"/>
    </source>
</evidence>
<dbReference type="Proteomes" id="UP000275652">
    <property type="component" value="Unassembled WGS sequence"/>
</dbReference>
<dbReference type="Proteomes" id="UP000265427">
    <property type="component" value="Unassembled WGS sequence"/>
</dbReference>
<sequence>MPTTTIKSTTASHAIAYHKLEIQHSKEDVAELKRLIETATVTLDERRQRYEALTAEAAHRRAKMAQLVQDELAVRKQQDEAIKSRFKLQRRLSDVGGHENALKMLIATLAATKNDVQNVRRTAVVVDLSSIVVLRSCVYMRVESKATLSAAHKDMEKEVASLTAAVQKAKATIETLNRDRQALEAKKLDVDGKLAKIAAFLTSP</sequence>
<evidence type="ECO:0000313" key="17">
    <source>
        <dbReference type="Proteomes" id="UP000286510"/>
    </source>
</evidence>
<dbReference type="EMBL" id="QUTE01012660">
    <property type="protein sequence ID" value="RHZ06523.1"/>
    <property type="molecule type" value="Genomic_DNA"/>
</dbReference>
<proteinExistence type="predicted"/>
<evidence type="ECO:0000313" key="3">
    <source>
        <dbReference type="EMBL" id="RHY21390.1"/>
    </source>
</evidence>
<dbReference type="VEuPathDB" id="FungiDB:H257_05911"/>
<dbReference type="Proteomes" id="UP000266239">
    <property type="component" value="Unassembled WGS sequence"/>
</dbReference>
<dbReference type="EMBL" id="QUTF01027266">
    <property type="protein sequence ID" value="RHY80480.1"/>
    <property type="molecule type" value="Genomic_DNA"/>
</dbReference>
<dbReference type="AlphaFoldDB" id="A0A397EVS2"/>
<evidence type="ECO:0000313" key="6">
    <source>
        <dbReference type="EMBL" id="RHY79032.1"/>
    </source>
</evidence>
<evidence type="ECO:0000313" key="15">
    <source>
        <dbReference type="Proteomes" id="UP000275652"/>
    </source>
</evidence>
<dbReference type="EMBL" id="QUSZ01006953">
    <property type="protein sequence ID" value="RHY04028.1"/>
    <property type="molecule type" value="Genomic_DNA"/>
</dbReference>
<gene>
    <name evidence="3" type="ORF">DYB25_002599</name>
    <name evidence="7" type="ORF">DYB26_004949</name>
    <name evidence="9" type="ORF">DYB28_004070</name>
    <name evidence="6" type="ORF">DYB30_011427</name>
    <name evidence="8" type="ORF">DYB31_003731</name>
    <name evidence="5" type="ORF">DYB34_003685</name>
    <name evidence="2" type="ORF">DYB36_007428</name>
    <name evidence="4" type="ORF">DYB38_012895</name>
</gene>
<evidence type="ECO:0000313" key="8">
    <source>
        <dbReference type="EMBL" id="RHZ06523.1"/>
    </source>
</evidence>
<dbReference type="EMBL" id="QUTC01008804">
    <property type="protein sequence ID" value="RHY42794.1"/>
    <property type="molecule type" value="Genomic_DNA"/>
</dbReference>
<evidence type="ECO:0000313" key="9">
    <source>
        <dbReference type="EMBL" id="RLN99687.1"/>
    </source>
</evidence>
<dbReference type="EMBL" id="QUTA01004018">
    <property type="protein sequence ID" value="RHY21390.1"/>
    <property type="molecule type" value="Genomic_DNA"/>
</dbReference>
<dbReference type="EMBL" id="QUTI01047702">
    <property type="protein sequence ID" value="RLN99687.1"/>
    <property type="molecule type" value="Genomic_DNA"/>
</dbReference>
<evidence type="ECO:0000313" key="16">
    <source>
        <dbReference type="Proteomes" id="UP000283543"/>
    </source>
</evidence>
<accession>A0A397EVS2</accession>
<name>A0A397EVS2_APHAT</name>
<evidence type="ECO:0000313" key="12">
    <source>
        <dbReference type="Proteomes" id="UP000266196"/>
    </source>
</evidence>
<comment type="caution">
    <text evidence="8">The sequence shown here is derived from an EMBL/GenBank/DDBJ whole genome shotgun (WGS) entry which is preliminary data.</text>
</comment>
<organism evidence="8 12">
    <name type="scientific">Aphanomyces astaci</name>
    <name type="common">Crayfish plague agent</name>
    <dbReference type="NCBI Taxonomy" id="112090"/>
    <lineage>
        <taxon>Eukaryota</taxon>
        <taxon>Sar</taxon>
        <taxon>Stramenopiles</taxon>
        <taxon>Oomycota</taxon>
        <taxon>Saprolegniomycetes</taxon>
        <taxon>Saprolegniales</taxon>
        <taxon>Verrucalvaceae</taxon>
        <taxon>Aphanomyces</taxon>
    </lineage>
</organism>
<keyword evidence="1" id="KW-0175">Coiled coil</keyword>
<evidence type="ECO:0000313" key="14">
    <source>
        <dbReference type="Proteomes" id="UP000266643"/>
    </source>
</evidence>
<reference evidence="10 11" key="2">
    <citation type="submission" date="2018-08" db="EMBL/GenBank/DDBJ databases">
        <title>Aphanomyces genome sequencing and annotation.</title>
        <authorList>
            <person name="Minardi D."/>
            <person name="Oidtmann B."/>
            <person name="Van Der Giezen M."/>
            <person name="Studholme D.J."/>
        </authorList>
    </citation>
    <scope>NUCLEOTIDE SEQUENCE [LARGE SCALE GENOMIC DNA]</scope>
    <source>
        <strain evidence="8 12">197901</strain>
        <strain evidence="6 14">D2</strain>
        <strain evidence="7 17">FDL457</strain>
        <strain evidence="2 10">Kv</strain>
        <strain evidence="4 11">SA</strain>
        <strain evidence="5 16">Si</strain>
        <strain evidence="3 13">Yx</strain>
    </source>
</reference>
<reference evidence="9 15" key="1">
    <citation type="journal article" date="2018" name="J. Invertebr. Pathol.">
        <title>New genotyping method for the causative agent of crayfish plague (Aphanomyces astaci) based on whole genome data.</title>
        <authorList>
            <person name="Minardi D."/>
            <person name="Studholme D.J."/>
            <person name="van der Giezen M."/>
            <person name="Pretto T."/>
            <person name="Oidtmann B."/>
        </authorList>
    </citation>
    <scope>NUCLEOTIDE SEQUENCE [LARGE SCALE GENOMIC DNA]</scope>
    <source>
        <strain evidence="9 15">KB13</strain>
    </source>
</reference>
<evidence type="ECO:0000313" key="7">
    <source>
        <dbReference type="EMBL" id="RHY80480.1"/>
    </source>
</evidence>